<accession>A0A409YWE6</accession>
<dbReference type="Proteomes" id="UP000284706">
    <property type="component" value="Unassembled WGS sequence"/>
</dbReference>
<evidence type="ECO:0000313" key="1">
    <source>
        <dbReference type="EMBL" id="PPR07347.1"/>
    </source>
</evidence>
<organism evidence="1 2">
    <name type="scientific">Gymnopilus dilepis</name>
    <dbReference type="NCBI Taxonomy" id="231916"/>
    <lineage>
        <taxon>Eukaryota</taxon>
        <taxon>Fungi</taxon>
        <taxon>Dikarya</taxon>
        <taxon>Basidiomycota</taxon>
        <taxon>Agaricomycotina</taxon>
        <taxon>Agaricomycetes</taxon>
        <taxon>Agaricomycetidae</taxon>
        <taxon>Agaricales</taxon>
        <taxon>Agaricineae</taxon>
        <taxon>Hymenogastraceae</taxon>
        <taxon>Gymnopilus</taxon>
    </lineage>
</organism>
<dbReference type="EMBL" id="NHYE01000134">
    <property type="protein sequence ID" value="PPR07347.1"/>
    <property type="molecule type" value="Genomic_DNA"/>
</dbReference>
<protein>
    <submittedName>
        <fullName evidence="1">Uncharacterized protein</fullName>
    </submittedName>
</protein>
<dbReference type="AlphaFoldDB" id="A0A409YWE6"/>
<dbReference type="InParanoid" id="A0A409YWE6"/>
<keyword evidence="2" id="KW-1185">Reference proteome</keyword>
<name>A0A409YWE6_9AGAR</name>
<comment type="caution">
    <text evidence="1">The sequence shown here is derived from an EMBL/GenBank/DDBJ whole genome shotgun (WGS) entry which is preliminary data.</text>
</comment>
<proteinExistence type="predicted"/>
<gene>
    <name evidence="1" type="ORF">CVT26_013663</name>
</gene>
<reference evidence="1 2" key="1">
    <citation type="journal article" date="2018" name="Evol. Lett.">
        <title>Horizontal gene cluster transfer increased hallucinogenic mushroom diversity.</title>
        <authorList>
            <person name="Reynolds H.T."/>
            <person name="Vijayakumar V."/>
            <person name="Gluck-Thaler E."/>
            <person name="Korotkin H.B."/>
            <person name="Matheny P.B."/>
            <person name="Slot J.C."/>
        </authorList>
    </citation>
    <scope>NUCLEOTIDE SEQUENCE [LARGE SCALE GENOMIC DNA]</scope>
    <source>
        <strain evidence="1 2">SRW20</strain>
    </source>
</reference>
<sequence>MLPKNGNPAGPGGDGRLLRRMKVSDKKGGDQAEELGFKFEFLKPTAPWGNTAPFVSYLPSW</sequence>
<evidence type="ECO:0000313" key="2">
    <source>
        <dbReference type="Proteomes" id="UP000284706"/>
    </source>
</evidence>